<keyword evidence="1" id="KW-1133">Transmembrane helix</keyword>
<keyword evidence="1" id="KW-0812">Transmembrane</keyword>
<dbReference type="InterPro" id="IPR003744">
    <property type="entry name" value="YhhQ"/>
</dbReference>
<sequence length="234" mass="25378">MKNRELPDSVHGPYPHPLGGGDPRHRHRPARRGPEIAVGVFASLTVLANLLAVKTIVFGPFIAPAAVLVYASTFLLTDILSELFGEEKARLAVWTGFLANVVMLVSVLIALRWSASPLMDPGLASSFDAIFGFAPRIIAASMIAYLVSQHHDVWAYGFLRKKTGGRHMWLRNNASTAASQAIDTLIFITLAFYGLIPNSVLLQMIAGQYVIKILIAALDTPFIYLALAAARRAG</sequence>
<dbReference type="PANTHER" id="PTHR34300">
    <property type="entry name" value="QUEUOSINE PRECURSOR TRANSPORTER-RELATED"/>
    <property type="match status" value="1"/>
</dbReference>
<feature type="transmembrane region" description="Helical" evidence="1">
    <location>
        <begin position="127"/>
        <end position="148"/>
    </location>
</feature>
<dbReference type="Proteomes" id="UP001220010">
    <property type="component" value="Unassembled WGS sequence"/>
</dbReference>
<evidence type="ECO:0000313" key="4">
    <source>
        <dbReference type="Proteomes" id="UP001220010"/>
    </source>
</evidence>
<gene>
    <name evidence="3" type="ORF">P0O15_02445</name>
</gene>
<proteinExistence type="inferred from homology"/>
<comment type="subcellular location">
    <subcellularLocation>
        <location evidence="1">Cell membrane</location>
        <topology evidence="1">Multi-pass membrane protein</topology>
    </subcellularLocation>
</comment>
<dbReference type="NCBIfam" id="TIGR00697">
    <property type="entry name" value="queuosine precursor transporter"/>
    <property type="match status" value="1"/>
</dbReference>
<dbReference type="RefSeq" id="WP_316965798.1">
    <property type="nucleotide sequence ID" value="NZ_JARFPK010000006.1"/>
</dbReference>
<feature type="region of interest" description="Disordered" evidence="2">
    <location>
        <begin position="1"/>
        <end position="29"/>
    </location>
</feature>
<protein>
    <recommendedName>
        <fullName evidence="1">Probable queuosine precursor transporter</fullName>
        <shortName evidence="1">Q precursor transporter</shortName>
    </recommendedName>
</protein>
<feature type="transmembrane region" description="Helical" evidence="1">
    <location>
        <begin position="33"/>
        <end position="52"/>
    </location>
</feature>
<feature type="transmembrane region" description="Helical" evidence="1">
    <location>
        <begin position="169"/>
        <end position="196"/>
    </location>
</feature>
<comment type="caution">
    <text evidence="3">The sequence shown here is derived from an EMBL/GenBank/DDBJ whole genome shotgun (WGS) entry which is preliminary data.</text>
</comment>
<accession>A0ABT5X5S5</accession>
<comment type="similarity">
    <text evidence="1">Belongs to the vitamin uptake transporter (VUT/ECF) (TC 2.A.88) family. Q precursor transporter subfamily.</text>
</comment>
<keyword evidence="1" id="KW-0472">Membrane</keyword>
<reference evidence="3 4" key="1">
    <citation type="submission" date="2023-03" db="EMBL/GenBank/DDBJ databases">
        <title>WGS of Methanotrichaceae archaeon Mx.</title>
        <authorList>
            <person name="Sorokin D.Y."/>
            <person name="Merkel A.Y."/>
        </authorList>
    </citation>
    <scope>NUCLEOTIDE SEQUENCE [LARGE SCALE GENOMIC DNA]</scope>
    <source>
        <strain evidence="3 4">Mx</strain>
    </source>
</reference>
<evidence type="ECO:0000256" key="1">
    <source>
        <dbReference type="HAMAP-Rule" id="MF_02088"/>
    </source>
</evidence>
<dbReference type="HAMAP" id="MF_02088">
    <property type="entry name" value="Q_prec_transport"/>
    <property type="match status" value="1"/>
</dbReference>
<dbReference type="PANTHER" id="PTHR34300:SF2">
    <property type="entry name" value="QUEUOSINE PRECURSOR TRANSPORTER-RELATED"/>
    <property type="match status" value="1"/>
</dbReference>
<dbReference type="Pfam" id="PF02592">
    <property type="entry name" value="Vut_1"/>
    <property type="match status" value="1"/>
</dbReference>
<dbReference type="EMBL" id="JARFPK010000006">
    <property type="protein sequence ID" value="MDF0590039.1"/>
    <property type="molecule type" value="Genomic_DNA"/>
</dbReference>
<feature type="transmembrane region" description="Helical" evidence="1">
    <location>
        <begin position="208"/>
        <end position="230"/>
    </location>
</feature>
<name>A0ABT5X5S5_9EURY</name>
<keyword evidence="1" id="KW-0813">Transport</keyword>
<comment type="function">
    <text evidence="1">Involved in the import of queuosine (Q) precursors, required for Q precursor salvage.</text>
</comment>
<feature type="transmembrane region" description="Helical" evidence="1">
    <location>
        <begin position="91"/>
        <end position="115"/>
    </location>
</feature>
<keyword evidence="1" id="KW-1003">Cell membrane</keyword>
<evidence type="ECO:0000313" key="3">
    <source>
        <dbReference type="EMBL" id="MDF0590039.1"/>
    </source>
</evidence>
<feature type="transmembrane region" description="Helical" evidence="1">
    <location>
        <begin position="58"/>
        <end position="79"/>
    </location>
</feature>
<organism evidence="3 4">
    <name type="scientific">Candidatus Methanocrinis natronophilus</name>
    <dbReference type="NCBI Taxonomy" id="3033396"/>
    <lineage>
        <taxon>Archaea</taxon>
        <taxon>Methanobacteriati</taxon>
        <taxon>Methanobacteriota</taxon>
        <taxon>Stenosarchaea group</taxon>
        <taxon>Methanomicrobia</taxon>
        <taxon>Methanotrichales</taxon>
        <taxon>Methanotrichaceae</taxon>
        <taxon>Methanocrinis</taxon>
    </lineage>
</organism>
<keyword evidence="4" id="KW-1185">Reference proteome</keyword>
<evidence type="ECO:0000256" key="2">
    <source>
        <dbReference type="SAM" id="MobiDB-lite"/>
    </source>
</evidence>